<sequence>MLNAMTLASMESNDGRDHIEATETAALDSVDLSLLAALADDGRATYQSLADHVGSLNA</sequence>
<organism evidence="2 3">
    <name type="scientific">Actinomadura fulvescens</name>
    <dbReference type="NCBI Taxonomy" id="46160"/>
    <lineage>
        <taxon>Bacteria</taxon>
        <taxon>Bacillati</taxon>
        <taxon>Actinomycetota</taxon>
        <taxon>Actinomycetes</taxon>
        <taxon>Streptosporangiales</taxon>
        <taxon>Thermomonosporaceae</taxon>
        <taxon>Actinomadura</taxon>
    </lineage>
</organism>
<dbReference type="EMBL" id="BAAATD010000013">
    <property type="protein sequence ID" value="GAA2626839.1"/>
    <property type="molecule type" value="Genomic_DNA"/>
</dbReference>
<gene>
    <name evidence="2" type="ORF">GCM10010411_74810</name>
</gene>
<accession>A0ABP6CT27</accession>
<evidence type="ECO:0000313" key="3">
    <source>
        <dbReference type="Proteomes" id="UP001501509"/>
    </source>
</evidence>
<dbReference type="RefSeq" id="WP_344547228.1">
    <property type="nucleotide sequence ID" value="NZ_BAAATD010000013.1"/>
</dbReference>
<dbReference type="Gene3D" id="1.10.10.10">
    <property type="entry name" value="Winged helix-like DNA-binding domain superfamily/Winged helix DNA-binding domain"/>
    <property type="match status" value="1"/>
</dbReference>
<evidence type="ECO:0000313" key="2">
    <source>
        <dbReference type="EMBL" id="GAA2626839.1"/>
    </source>
</evidence>
<dbReference type="InterPro" id="IPR036388">
    <property type="entry name" value="WH-like_DNA-bd_sf"/>
</dbReference>
<keyword evidence="3" id="KW-1185">Reference proteome</keyword>
<dbReference type="Proteomes" id="UP001501509">
    <property type="component" value="Unassembled WGS sequence"/>
</dbReference>
<protein>
    <recommendedName>
        <fullName evidence="1">HTH asnC-type domain-containing protein</fullName>
    </recommendedName>
</protein>
<dbReference type="Pfam" id="PF13404">
    <property type="entry name" value="HTH_AsnC-type"/>
    <property type="match status" value="1"/>
</dbReference>
<evidence type="ECO:0000259" key="1">
    <source>
        <dbReference type="Pfam" id="PF13404"/>
    </source>
</evidence>
<proteinExistence type="predicted"/>
<name>A0ABP6CT27_9ACTN</name>
<comment type="caution">
    <text evidence="2">The sequence shown here is derived from an EMBL/GenBank/DDBJ whole genome shotgun (WGS) entry which is preliminary data.</text>
</comment>
<feature type="domain" description="HTH asnC-type" evidence="1">
    <location>
        <begin position="27"/>
        <end position="54"/>
    </location>
</feature>
<reference evidence="3" key="1">
    <citation type="journal article" date="2019" name="Int. J. Syst. Evol. Microbiol.">
        <title>The Global Catalogue of Microorganisms (GCM) 10K type strain sequencing project: providing services to taxonomists for standard genome sequencing and annotation.</title>
        <authorList>
            <consortium name="The Broad Institute Genomics Platform"/>
            <consortium name="The Broad Institute Genome Sequencing Center for Infectious Disease"/>
            <person name="Wu L."/>
            <person name="Ma J."/>
        </authorList>
    </citation>
    <scope>NUCLEOTIDE SEQUENCE [LARGE SCALE GENOMIC DNA]</scope>
    <source>
        <strain evidence="3">JCM 6833</strain>
    </source>
</reference>
<dbReference type="InterPro" id="IPR000485">
    <property type="entry name" value="AsnC-type_HTH_dom"/>
</dbReference>